<dbReference type="PATRIC" id="fig|187330.3.peg.1167"/>
<evidence type="ECO:0000313" key="1">
    <source>
        <dbReference type="EMBL" id="KPH61995.1"/>
    </source>
</evidence>
<keyword evidence="2" id="KW-1185">Reference proteome</keyword>
<proteinExistence type="predicted"/>
<reference evidence="1 2" key="1">
    <citation type="submission" date="2015-08" db="EMBL/GenBank/DDBJ databases">
        <title>Draft Genome Sequence of Pseudoalteromonas porphyrae UCD-SED14.</title>
        <authorList>
            <person name="Coil D.A."/>
            <person name="Jospin G."/>
            <person name="Lee R.D."/>
            <person name="Eisen J.A."/>
        </authorList>
    </citation>
    <scope>NUCLEOTIDE SEQUENCE [LARGE SCALE GENOMIC DNA]</scope>
    <source>
        <strain evidence="1 2">UCD-SED14</strain>
    </source>
</reference>
<dbReference type="AlphaFoldDB" id="A0A0N1EMG3"/>
<protein>
    <submittedName>
        <fullName evidence="1">Uncharacterized protein</fullName>
    </submittedName>
</protein>
<accession>A0A0N1EMG3</accession>
<name>A0A0N1EMG3_9GAMM</name>
<organism evidence="1 2">
    <name type="scientific">Pseudoalteromonas porphyrae</name>
    <dbReference type="NCBI Taxonomy" id="187330"/>
    <lineage>
        <taxon>Bacteria</taxon>
        <taxon>Pseudomonadati</taxon>
        <taxon>Pseudomonadota</taxon>
        <taxon>Gammaproteobacteria</taxon>
        <taxon>Alteromonadales</taxon>
        <taxon>Pseudoalteromonadaceae</taxon>
        <taxon>Pseudoalteromonas</taxon>
    </lineage>
</organism>
<sequence>MLILGNFRLFQTGDLYLIPDIKINNTGSGVEILMSIDKSDLTKAEKYLEKKLSRHFKTEGKEVNKEKLSKLVSELIENAEKGHKKKESPQIAGKISLDFISQVMLYTKIAYELAIYHFDEKYINDPIANKLRLVIKNQEPDKTIYWQFPAEKQSYNVFFDDEHHWILFFHNVCFIKLFGLSALIEFTEKGSSFVEKEGVVYKFCYKTLSFIKLPLMEQISQTNQSTRSV</sequence>
<evidence type="ECO:0000313" key="2">
    <source>
        <dbReference type="Proteomes" id="UP000037848"/>
    </source>
</evidence>
<gene>
    <name evidence="1" type="ORF">ADS77_13680</name>
</gene>
<dbReference type="Proteomes" id="UP000037848">
    <property type="component" value="Unassembled WGS sequence"/>
</dbReference>
<comment type="caution">
    <text evidence="1">The sequence shown here is derived from an EMBL/GenBank/DDBJ whole genome shotgun (WGS) entry which is preliminary data.</text>
</comment>
<dbReference type="EMBL" id="LHPH01000015">
    <property type="protein sequence ID" value="KPH61995.1"/>
    <property type="molecule type" value="Genomic_DNA"/>
</dbReference>